<evidence type="ECO:0000313" key="1">
    <source>
        <dbReference type="EMBL" id="MBB3948551.1"/>
    </source>
</evidence>
<sequence>MHLQARRLTTGCLANHHSLNEGPQDRHQTPFGVFVGVVTGKEQQLTDRTLCAGRRVYAFLSRSRKPELCGRPFLICSRCG</sequence>
<keyword evidence="2" id="KW-1185">Reference proteome</keyword>
<accession>A0A7W6CBS5</accession>
<organism evidence="1 2">
    <name type="scientific">Rhizobium skierniewicense</name>
    <dbReference type="NCBI Taxonomy" id="984260"/>
    <lineage>
        <taxon>Bacteria</taxon>
        <taxon>Pseudomonadati</taxon>
        <taxon>Pseudomonadota</taxon>
        <taxon>Alphaproteobacteria</taxon>
        <taxon>Hyphomicrobiales</taxon>
        <taxon>Rhizobiaceae</taxon>
        <taxon>Rhizobium/Agrobacterium group</taxon>
        <taxon>Rhizobium</taxon>
    </lineage>
</organism>
<protein>
    <submittedName>
        <fullName evidence="1">Uncharacterized protein</fullName>
    </submittedName>
</protein>
<evidence type="ECO:0000313" key="2">
    <source>
        <dbReference type="Proteomes" id="UP000565286"/>
    </source>
</evidence>
<gene>
    <name evidence="1" type="ORF">GGQ73_004538</name>
</gene>
<dbReference type="AlphaFoldDB" id="A0A7W6CBS5"/>
<comment type="caution">
    <text evidence="1">The sequence shown here is derived from an EMBL/GenBank/DDBJ whole genome shotgun (WGS) entry which is preliminary data.</text>
</comment>
<name>A0A7W6CBS5_9HYPH</name>
<dbReference type="EMBL" id="JACIDV010000020">
    <property type="protein sequence ID" value="MBB3948551.1"/>
    <property type="molecule type" value="Genomic_DNA"/>
</dbReference>
<proteinExistence type="predicted"/>
<reference evidence="1 2" key="1">
    <citation type="submission" date="2020-08" db="EMBL/GenBank/DDBJ databases">
        <title>Genomic Encyclopedia of Type Strains, Phase IV (KMG-IV): sequencing the most valuable type-strain genomes for metagenomic binning, comparative biology and taxonomic classification.</title>
        <authorList>
            <person name="Goeker M."/>
        </authorList>
    </citation>
    <scope>NUCLEOTIDE SEQUENCE [LARGE SCALE GENOMIC DNA]</scope>
    <source>
        <strain evidence="1 2">DSM 26438</strain>
    </source>
</reference>
<dbReference type="Proteomes" id="UP000565286">
    <property type="component" value="Unassembled WGS sequence"/>
</dbReference>